<organism evidence="1 2">
    <name type="scientific">Leptospira kirschneri serovar Bulgarica str. Nikolaevo</name>
    <dbReference type="NCBI Taxonomy" id="1240687"/>
    <lineage>
        <taxon>Bacteria</taxon>
        <taxon>Pseudomonadati</taxon>
        <taxon>Spirochaetota</taxon>
        <taxon>Spirochaetia</taxon>
        <taxon>Leptospirales</taxon>
        <taxon>Leptospiraceae</taxon>
        <taxon>Leptospira</taxon>
    </lineage>
</organism>
<protein>
    <submittedName>
        <fullName evidence="1">Toxin-antitoxin system, toxin component, PIN family</fullName>
    </submittedName>
</protein>
<gene>
    <name evidence="1" type="ORF">LEP1GSC008_3477</name>
</gene>
<dbReference type="Proteomes" id="UP000011980">
    <property type="component" value="Unassembled WGS sequence"/>
</dbReference>
<dbReference type="SUPFAM" id="SSF88723">
    <property type="entry name" value="PIN domain-like"/>
    <property type="match status" value="1"/>
</dbReference>
<dbReference type="AlphaFoldDB" id="M6FA65"/>
<evidence type="ECO:0000313" key="2">
    <source>
        <dbReference type="Proteomes" id="UP000011980"/>
    </source>
</evidence>
<evidence type="ECO:0000313" key="1">
    <source>
        <dbReference type="EMBL" id="EMK25310.1"/>
    </source>
</evidence>
<dbReference type="PATRIC" id="fig|1240687.3.peg.1070"/>
<dbReference type="EMBL" id="ANCE01000064">
    <property type="protein sequence ID" value="EMK25310.1"/>
    <property type="molecule type" value="Genomic_DNA"/>
</dbReference>
<dbReference type="InterPro" id="IPR029060">
    <property type="entry name" value="PIN-like_dom_sf"/>
</dbReference>
<proteinExistence type="predicted"/>
<comment type="caution">
    <text evidence="1">The sequence shown here is derived from an EMBL/GenBank/DDBJ whole genome shotgun (WGS) entry which is preliminary data.</text>
</comment>
<dbReference type="Gene3D" id="3.40.50.1010">
    <property type="entry name" value="5'-nuclease"/>
    <property type="match status" value="1"/>
</dbReference>
<sequence length="78" mass="9191">MEWIERGGIQILDLSLKDIGYIKNRMKKYSNLPMDLADASLMCIAEREKIEQIISVDKDFSIYKTLKGKFLRNLFKVY</sequence>
<name>M6FA65_9LEPT</name>
<accession>M6FA65</accession>
<reference evidence="1 2" key="1">
    <citation type="submission" date="2013-01" db="EMBL/GenBank/DDBJ databases">
        <authorList>
            <person name="Harkins D.M."/>
            <person name="Durkin A.S."/>
            <person name="Brinkac L.M."/>
            <person name="Haft D.H."/>
            <person name="Selengut J.D."/>
            <person name="Sanka R."/>
            <person name="DePew J."/>
            <person name="Purushe J."/>
            <person name="Galloway R.L."/>
            <person name="Vinetz J.M."/>
            <person name="Sutton G.G."/>
            <person name="Nierman W.C."/>
            <person name="Fouts D.E."/>
        </authorList>
    </citation>
    <scope>NUCLEOTIDE SEQUENCE [LARGE SCALE GENOMIC DNA]</scope>
    <source>
        <strain evidence="1 2">Nikolaevo</strain>
    </source>
</reference>